<evidence type="ECO:0000256" key="2">
    <source>
        <dbReference type="SAM" id="MobiDB-lite"/>
    </source>
</evidence>
<feature type="compositionally biased region" description="Acidic residues" evidence="2">
    <location>
        <begin position="231"/>
        <end position="286"/>
    </location>
</feature>
<feature type="region of interest" description="Disordered" evidence="2">
    <location>
        <begin position="1"/>
        <end position="321"/>
    </location>
</feature>
<dbReference type="PANTHER" id="PTHR21561">
    <property type="entry name" value="INO80 COMPLEX SUBUNIT B"/>
    <property type="match status" value="1"/>
</dbReference>
<evidence type="ECO:0000259" key="3">
    <source>
        <dbReference type="SMART" id="SM01406"/>
    </source>
</evidence>
<name>A0AA38R4S4_9PEZI</name>
<reference evidence="4" key="1">
    <citation type="submission" date="2022-07" db="EMBL/GenBank/DDBJ databases">
        <title>Fungi with potential for degradation of polypropylene.</title>
        <authorList>
            <person name="Gostincar C."/>
        </authorList>
    </citation>
    <scope>NUCLEOTIDE SEQUENCE</scope>
    <source>
        <strain evidence="4">EXF-13308</strain>
    </source>
</reference>
<dbReference type="AlphaFoldDB" id="A0AA38R4S4"/>
<dbReference type="InterPro" id="IPR029523">
    <property type="entry name" value="INO80B/Ies2"/>
</dbReference>
<accession>A0AA38R4S4</accession>
<dbReference type="GO" id="GO:0031011">
    <property type="term" value="C:Ino80 complex"/>
    <property type="evidence" value="ECO:0007669"/>
    <property type="project" value="InterPro"/>
</dbReference>
<keyword evidence="1" id="KW-0175">Coiled coil</keyword>
<comment type="caution">
    <text evidence="4">The sequence shown here is derived from an EMBL/GenBank/DDBJ whole genome shotgun (WGS) entry which is preliminary data.</text>
</comment>
<dbReference type="Proteomes" id="UP001174694">
    <property type="component" value="Unassembled WGS sequence"/>
</dbReference>
<feature type="domain" description="INO80 complex subunit B-like conserved region" evidence="3">
    <location>
        <begin position="338"/>
        <end position="418"/>
    </location>
</feature>
<evidence type="ECO:0000256" key="1">
    <source>
        <dbReference type="SAM" id="Coils"/>
    </source>
</evidence>
<protein>
    <recommendedName>
        <fullName evidence="3">INO80 complex subunit B-like conserved region domain-containing protein</fullName>
    </recommendedName>
</protein>
<feature type="compositionally biased region" description="Polar residues" evidence="2">
    <location>
        <begin position="212"/>
        <end position="224"/>
    </location>
</feature>
<evidence type="ECO:0000313" key="5">
    <source>
        <dbReference type="Proteomes" id="UP001174694"/>
    </source>
</evidence>
<feature type="compositionally biased region" description="Polar residues" evidence="2">
    <location>
        <begin position="74"/>
        <end position="87"/>
    </location>
</feature>
<feature type="compositionally biased region" description="Basic residues" evidence="2">
    <location>
        <begin position="370"/>
        <end position="379"/>
    </location>
</feature>
<dbReference type="InterPro" id="IPR006880">
    <property type="entry name" value="INO80B_C"/>
</dbReference>
<feature type="compositionally biased region" description="Low complexity" evidence="2">
    <location>
        <begin position="38"/>
        <end position="53"/>
    </location>
</feature>
<dbReference type="GO" id="GO:0006338">
    <property type="term" value="P:chromatin remodeling"/>
    <property type="evidence" value="ECO:0007669"/>
    <property type="project" value="InterPro"/>
</dbReference>
<dbReference type="EMBL" id="JANBVO010000049">
    <property type="protein sequence ID" value="KAJ9133515.1"/>
    <property type="molecule type" value="Genomic_DNA"/>
</dbReference>
<dbReference type="PANTHER" id="PTHR21561:SF12">
    <property type="entry name" value="INO80 COMPLEX SUBUNIT B"/>
    <property type="match status" value="1"/>
</dbReference>
<dbReference type="SMART" id="SM01406">
    <property type="entry name" value="PAPA-1"/>
    <property type="match status" value="1"/>
</dbReference>
<dbReference type="Pfam" id="PF04795">
    <property type="entry name" value="PAPA-1"/>
    <property type="match status" value="1"/>
</dbReference>
<sequence>MSSRPRRSAAQRASVAITDMADRDNMTSRSRRSGDSKSMASLSQRPPSSSPSSTREDSKDHTYLTVKLPASKLRQATATRRGNQISVGQRDRSESSEIVTTRRPTRGGKKSYVVESESEEEEDEIEVGGEEPDDDEEDEDDDDDAMDDDLGDDDAEGEEVEDEMDIDAEGEDEDLGDEDADGDVDMDAAPPAPPPTIKISKPVKGALAPTKVKSTPTSKRSVTVQAPKVVDDDDDELSELESDADEEINDTVEAGGDEDAEGDEEDVDAEGEEIEVADEEDEEVESGTETPAGGSRAETPDLSRMTVRQRARFGGVDPGEYQALSNDIQAKKHFTAEEISMRRAEMARRRRNLSEKRNEEVKMETINKLLKKQAPKTNRRNLQAGDETPSSEPPKANPVFIRWISNKAGSRVAVPEEIIDGPAGRVFVNGLGPRKFVEEVS</sequence>
<organism evidence="4 5">
    <name type="scientific">Pleurostoma richardsiae</name>
    <dbReference type="NCBI Taxonomy" id="41990"/>
    <lineage>
        <taxon>Eukaryota</taxon>
        <taxon>Fungi</taxon>
        <taxon>Dikarya</taxon>
        <taxon>Ascomycota</taxon>
        <taxon>Pezizomycotina</taxon>
        <taxon>Sordariomycetes</taxon>
        <taxon>Sordariomycetidae</taxon>
        <taxon>Calosphaeriales</taxon>
        <taxon>Pleurostomataceae</taxon>
        <taxon>Pleurostoma</taxon>
    </lineage>
</organism>
<proteinExistence type="predicted"/>
<feature type="region of interest" description="Disordered" evidence="2">
    <location>
        <begin position="370"/>
        <end position="398"/>
    </location>
</feature>
<evidence type="ECO:0000313" key="4">
    <source>
        <dbReference type="EMBL" id="KAJ9133515.1"/>
    </source>
</evidence>
<feature type="coiled-coil region" evidence="1">
    <location>
        <begin position="336"/>
        <end position="364"/>
    </location>
</feature>
<gene>
    <name evidence="4" type="ORF">NKR23_g10665</name>
</gene>
<keyword evidence="5" id="KW-1185">Reference proteome</keyword>
<feature type="compositionally biased region" description="Acidic residues" evidence="2">
    <location>
        <begin position="116"/>
        <end position="186"/>
    </location>
</feature>